<dbReference type="InterPro" id="IPR002889">
    <property type="entry name" value="WSC_carb-bd"/>
</dbReference>
<evidence type="ECO:0000313" key="5">
    <source>
        <dbReference type="Proteomes" id="UP001152049"/>
    </source>
</evidence>
<feature type="region of interest" description="Disordered" evidence="1">
    <location>
        <begin position="759"/>
        <end position="820"/>
    </location>
</feature>
<evidence type="ECO:0000256" key="1">
    <source>
        <dbReference type="SAM" id="MobiDB-lite"/>
    </source>
</evidence>
<dbReference type="PANTHER" id="PTHR10963:SF24">
    <property type="entry name" value="GLYCOSIDASE C21B10.07-RELATED"/>
    <property type="match status" value="1"/>
</dbReference>
<dbReference type="GO" id="GO:0009251">
    <property type="term" value="P:glucan catabolic process"/>
    <property type="evidence" value="ECO:0007669"/>
    <property type="project" value="TreeGrafter"/>
</dbReference>
<gene>
    <name evidence="4" type="ORF">NW762_001953</name>
</gene>
<sequence length="928" mass="96882">MGESLLSGFNWYNGPDPSNGYVQYQSQQGALDYGLYSVEPFSQTVRLGVQSTKKFGLDEGRPSFRLESKESYQYGLFIGDFQHMPPSQCGSWPAFWAYGTSWPDDGEIDILEGANLAYTNIMTGHTAEGCMLDPADKNLFSGERLSLDCGVGMDNVGCGFNPPESDKSSYGDAFNAIGGGVYAMEWDSEYIKIWHFPRGSIPADIEAKKPDPKKWGIPQSLFGGSKCNVDEYFKDFKLVLNINFCGDYGEGTWTDFETCRSLAPTCREYVANNPRAFRDTYFDVSYIDVYKRLGGSIPPVVPSSSSMETSAQVSEPTDGPNTSPTGGSGPFNPNTPVSSNLGGSTIAVPSNVSISTRPPSPKEDPSSTGEPMEPMTTTTMTGVSTILVTIPGSGTDSATVSSLPVATGGRSVNPAIIGDYSYLGCFGSQTGFQTFDLTTESDDMTIEKCVQSCGGLTYVGIFEGSCYCASKLDGDTRAIRNQTLCNRPCPGDEDQFCGGLVAQGTSNRLKRSIPLRRDAPNNILLTVYADISDAGQPDVPPAMAPGGTTAASNEAIGETATPTASSGPDTSPDTTFVDGSDDLTASNGQDITSIGGSAEETAPSNQDSSLPSNLVELSVSDDLAAGTAVATDTAIVFGTGVAADTIAAAGTSVAADTIVVVGTGSENQVVEAATQAIPDTDREPVISTITYSTVLPSNPGSLVPQESTVTMWYEQCDCKNPKLIQPPMATRTIECDGCGPNGENTVTLTVPISVTVTVPGATTGQTQPTNDAAAGGESDESGSDPEDGSGNSPEQTQNSDAVAPIVPAGMGGNADQGQMSPEVTTVVMTYLTTRVITYGTATDQVSTETRTARRTIVVTISNPSDGNGDMSVLPVVPSPGQPTTPVVLATPTPGAPGEPVIVSGASSRRDDTFVLFAIAAMAVLAILL</sequence>
<evidence type="ECO:0000259" key="2">
    <source>
        <dbReference type="PROSITE" id="PS51212"/>
    </source>
</evidence>
<dbReference type="Proteomes" id="UP001152049">
    <property type="component" value="Unassembled WGS sequence"/>
</dbReference>
<proteinExistence type="predicted"/>
<organism evidence="4 5">
    <name type="scientific">Fusarium torreyae</name>
    <dbReference type="NCBI Taxonomy" id="1237075"/>
    <lineage>
        <taxon>Eukaryota</taxon>
        <taxon>Fungi</taxon>
        <taxon>Dikarya</taxon>
        <taxon>Ascomycota</taxon>
        <taxon>Pezizomycotina</taxon>
        <taxon>Sordariomycetes</taxon>
        <taxon>Hypocreomycetidae</taxon>
        <taxon>Hypocreales</taxon>
        <taxon>Nectriaceae</taxon>
        <taxon>Fusarium</taxon>
    </lineage>
</organism>
<feature type="compositionally biased region" description="Polar residues" evidence="1">
    <location>
        <begin position="759"/>
        <end position="770"/>
    </location>
</feature>
<name>A0A9W8VM12_9HYPO</name>
<feature type="compositionally biased region" description="Polar residues" evidence="1">
    <location>
        <begin position="331"/>
        <end position="357"/>
    </location>
</feature>
<accession>A0A9W8VM12</accession>
<dbReference type="AlphaFoldDB" id="A0A9W8VM12"/>
<feature type="domain" description="WSC" evidence="2">
    <location>
        <begin position="419"/>
        <end position="509"/>
    </location>
</feature>
<dbReference type="EMBL" id="JAOQAZ010000002">
    <property type="protein sequence ID" value="KAJ4270277.1"/>
    <property type="molecule type" value="Genomic_DNA"/>
</dbReference>
<feature type="compositionally biased region" description="Acidic residues" evidence="1">
    <location>
        <begin position="777"/>
        <end position="787"/>
    </location>
</feature>
<dbReference type="InterPro" id="IPR013320">
    <property type="entry name" value="ConA-like_dom_sf"/>
</dbReference>
<feature type="compositionally biased region" description="Polar residues" evidence="1">
    <location>
        <begin position="583"/>
        <end position="595"/>
    </location>
</feature>
<reference evidence="4" key="1">
    <citation type="submission" date="2022-09" db="EMBL/GenBank/DDBJ databases">
        <title>Fusarium specimens isolated from Avocado Roots.</title>
        <authorList>
            <person name="Stajich J."/>
            <person name="Roper C."/>
            <person name="Heimlech-Rivalta G."/>
        </authorList>
    </citation>
    <scope>NUCLEOTIDE SEQUENCE</scope>
    <source>
        <strain evidence="4">CF00136</strain>
    </source>
</reference>
<dbReference type="Gene3D" id="2.60.120.200">
    <property type="match status" value="1"/>
</dbReference>
<dbReference type="InterPro" id="IPR000757">
    <property type="entry name" value="Beta-glucanase-like"/>
</dbReference>
<dbReference type="GO" id="GO:0004553">
    <property type="term" value="F:hydrolase activity, hydrolyzing O-glycosyl compounds"/>
    <property type="evidence" value="ECO:0007669"/>
    <property type="project" value="InterPro"/>
</dbReference>
<dbReference type="InterPro" id="IPR050546">
    <property type="entry name" value="Glycosyl_Hydrlase_16"/>
</dbReference>
<dbReference type="PROSITE" id="PS51212">
    <property type="entry name" value="WSC"/>
    <property type="match status" value="1"/>
</dbReference>
<feature type="compositionally biased region" description="Polar residues" evidence="1">
    <location>
        <begin position="602"/>
        <end position="611"/>
    </location>
</feature>
<feature type="region of interest" description="Disordered" evidence="1">
    <location>
        <begin position="301"/>
        <end position="377"/>
    </location>
</feature>
<dbReference type="OrthoDB" id="192832at2759"/>
<feature type="compositionally biased region" description="Low complexity" evidence="1">
    <location>
        <begin position="316"/>
        <end position="325"/>
    </location>
</feature>
<evidence type="ECO:0000313" key="4">
    <source>
        <dbReference type="EMBL" id="KAJ4270277.1"/>
    </source>
</evidence>
<keyword evidence="5" id="KW-1185">Reference proteome</keyword>
<dbReference type="Pfam" id="PF01822">
    <property type="entry name" value="WSC"/>
    <property type="match status" value="1"/>
</dbReference>
<feature type="domain" description="GH16" evidence="3">
    <location>
        <begin position="9"/>
        <end position="295"/>
    </location>
</feature>
<dbReference type="PANTHER" id="PTHR10963">
    <property type="entry name" value="GLYCOSYL HYDROLASE-RELATED"/>
    <property type="match status" value="1"/>
</dbReference>
<dbReference type="CDD" id="cd02181">
    <property type="entry name" value="GH16_fungal_Lam16A_glucanase"/>
    <property type="match status" value="1"/>
</dbReference>
<feature type="region of interest" description="Disordered" evidence="1">
    <location>
        <begin position="558"/>
        <end position="611"/>
    </location>
</feature>
<evidence type="ECO:0008006" key="6">
    <source>
        <dbReference type="Google" id="ProtNLM"/>
    </source>
</evidence>
<dbReference type="PROSITE" id="PS51762">
    <property type="entry name" value="GH16_2"/>
    <property type="match status" value="1"/>
</dbReference>
<feature type="compositionally biased region" description="Polar residues" evidence="1">
    <location>
        <begin position="560"/>
        <end position="574"/>
    </location>
</feature>
<feature type="compositionally biased region" description="Low complexity" evidence="1">
    <location>
        <begin position="368"/>
        <end position="377"/>
    </location>
</feature>
<dbReference type="SMART" id="SM00321">
    <property type="entry name" value="WSC"/>
    <property type="match status" value="1"/>
</dbReference>
<protein>
    <recommendedName>
        <fullName evidence="6">Mixed-linked glucanase MLG1</fullName>
    </recommendedName>
</protein>
<comment type="caution">
    <text evidence="4">The sequence shown here is derived from an EMBL/GenBank/DDBJ whole genome shotgun (WGS) entry which is preliminary data.</text>
</comment>
<feature type="compositionally biased region" description="Polar residues" evidence="1">
    <location>
        <begin position="791"/>
        <end position="800"/>
    </location>
</feature>
<dbReference type="SUPFAM" id="SSF49899">
    <property type="entry name" value="Concanavalin A-like lectins/glucanases"/>
    <property type="match status" value="1"/>
</dbReference>
<dbReference type="Pfam" id="PF26113">
    <property type="entry name" value="GH16_XgeA"/>
    <property type="match status" value="1"/>
</dbReference>
<evidence type="ECO:0000259" key="3">
    <source>
        <dbReference type="PROSITE" id="PS51762"/>
    </source>
</evidence>